<proteinExistence type="predicted"/>
<organism evidence="1">
    <name type="scientific">Echinococcus granulosus</name>
    <name type="common">Hydatid tapeworm</name>
    <dbReference type="NCBI Taxonomy" id="6210"/>
    <lineage>
        <taxon>Eukaryota</taxon>
        <taxon>Metazoa</taxon>
        <taxon>Spiralia</taxon>
        <taxon>Lophotrochozoa</taxon>
        <taxon>Platyhelminthes</taxon>
        <taxon>Cestoda</taxon>
        <taxon>Eucestoda</taxon>
        <taxon>Cyclophyllidea</taxon>
        <taxon>Taeniidae</taxon>
        <taxon>Echinococcus</taxon>
        <taxon>Echinococcus granulosus group</taxon>
    </lineage>
</organism>
<evidence type="ECO:0000313" key="1">
    <source>
        <dbReference type="EMBL" id="CDS23581.1"/>
    </source>
</evidence>
<accession>A0A068WYK9</accession>
<reference evidence="1 2" key="1">
    <citation type="journal article" date="2013" name="Nature">
        <title>The genomes of four tapeworm species reveal adaptations to parasitism.</title>
        <authorList>
            <person name="Tsai I.J."/>
            <person name="Zarowiecki M."/>
            <person name="Holroyd N."/>
            <person name="Garciarrubio A."/>
            <person name="Sanchez-Flores A."/>
            <person name="Brooks K.L."/>
            <person name="Tracey A."/>
            <person name="Bobes R.J."/>
            <person name="Fragoso G."/>
            <person name="Sciutto E."/>
            <person name="Aslett M."/>
            <person name="Beasley H."/>
            <person name="Bennett H.M."/>
            <person name="Cai J."/>
            <person name="Camicia F."/>
            <person name="Clark R."/>
            <person name="Cucher M."/>
            <person name="De Silva N."/>
            <person name="Day T.A."/>
            <person name="Deplazes P."/>
            <person name="Estrada K."/>
            <person name="Fernandez C."/>
            <person name="Holland P.W."/>
            <person name="Hou J."/>
            <person name="Hu S."/>
            <person name="Huckvale T."/>
            <person name="Hung S.S."/>
            <person name="Kamenetzky L."/>
            <person name="Keane J.A."/>
            <person name="Kiss F."/>
            <person name="Koziol U."/>
            <person name="Lambert O."/>
            <person name="Liu K."/>
            <person name="Luo X."/>
            <person name="Luo Y."/>
            <person name="Macchiaroli N."/>
            <person name="Nichol S."/>
            <person name="Paps J."/>
            <person name="Parkinson J."/>
            <person name="Pouchkina-Stantcheva N."/>
            <person name="Riddiford N."/>
            <person name="Rosenzvit M."/>
            <person name="Salinas G."/>
            <person name="Wasmuth J.D."/>
            <person name="Zamanian M."/>
            <person name="Zheng Y."/>
            <person name="Cai X."/>
            <person name="Soberon X."/>
            <person name="Olson P.D."/>
            <person name="Laclette J.P."/>
            <person name="Brehm K."/>
            <person name="Berriman M."/>
            <person name="Garciarrubio A."/>
            <person name="Bobes R.J."/>
            <person name="Fragoso G."/>
            <person name="Sanchez-Flores A."/>
            <person name="Estrada K."/>
            <person name="Cevallos M.A."/>
            <person name="Morett E."/>
            <person name="Gonzalez V."/>
            <person name="Portillo T."/>
            <person name="Ochoa-Leyva A."/>
            <person name="Jose M.V."/>
            <person name="Sciutto E."/>
            <person name="Landa A."/>
            <person name="Jimenez L."/>
            <person name="Valdes V."/>
            <person name="Carrero J.C."/>
            <person name="Larralde C."/>
            <person name="Morales-Montor J."/>
            <person name="Limon-Lason J."/>
            <person name="Soberon X."/>
            <person name="Laclette J.P."/>
        </authorList>
    </citation>
    <scope>NUCLEOTIDE SEQUENCE [LARGE SCALE GENOMIC DNA]</scope>
</reference>
<dbReference type="EMBL" id="LK028592">
    <property type="protein sequence ID" value="CDS23581.1"/>
    <property type="molecule type" value="Genomic_DNA"/>
</dbReference>
<protein>
    <submittedName>
        <fullName evidence="1 3">Uncharacterized protein</fullName>
    </submittedName>
</protein>
<dbReference type="AlphaFoldDB" id="A0A068WYK9"/>
<sequence>MFQTHTEAAAFVLPLGGSSSPALLYICSAYSTLIVLRMEESVNIPRSWVENDAYLRQLTQIRVLQECY</sequence>
<dbReference type="Proteomes" id="UP000492820">
    <property type="component" value="Unassembled WGS sequence"/>
</dbReference>
<dbReference type="WBParaSite" id="EgrG_002042600">
    <property type="protein sequence ID" value="EgrG_002042600"/>
    <property type="gene ID" value="EgrG_002042600"/>
</dbReference>
<evidence type="ECO:0000313" key="3">
    <source>
        <dbReference type="WBParaSite" id="EgrG_002042600"/>
    </source>
</evidence>
<evidence type="ECO:0000313" key="2">
    <source>
        <dbReference type="Proteomes" id="UP000492820"/>
    </source>
</evidence>
<reference evidence="1" key="2">
    <citation type="submission" date="2014-06" db="EMBL/GenBank/DDBJ databases">
        <authorList>
            <person name="Aslett M."/>
        </authorList>
    </citation>
    <scope>NUCLEOTIDE SEQUENCE</scope>
</reference>
<name>A0A068WYK9_ECHGR</name>
<reference evidence="3" key="3">
    <citation type="submission" date="2020-10" db="UniProtKB">
        <authorList>
            <consortium name="WormBaseParasite"/>
        </authorList>
    </citation>
    <scope>IDENTIFICATION</scope>
</reference>
<gene>
    <name evidence="1" type="ORF">EgrG_002042600</name>
</gene>